<dbReference type="PANTHER" id="PTHR48228">
    <property type="entry name" value="SUCCINYL-COA--D-CITRAMALATE COA-TRANSFERASE"/>
    <property type="match status" value="1"/>
</dbReference>
<dbReference type="InterPro" id="IPR050509">
    <property type="entry name" value="CoA-transferase_III"/>
</dbReference>
<dbReference type="EC" id="2.8.3.-" evidence="2"/>
<dbReference type="SUPFAM" id="SSF89796">
    <property type="entry name" value="CoA-transferase family III (CaiB/BaiF)"/>
    <property type="match status" value="1"/>
</dbReference>
<dbReference type="Gene3D" id="3.30.1540.10">
    <property type="entry name" value="formyl-coa transferase, domain 3"/>
    <property type="match status" value="1"/>
</dbReference>
<comment type="caution">
    <text evidence="2">The sequence shown here is derived from an EMBL/GenBank/DDBJ whole genome shotgun (WGS) entry which is preliminary data.</text>
</comment>
<dbReference type="PANTHER" id="PTHR48228:SF6">
    <property type="entry name" value="L-CARNITINE COA-TRANSFERASE"/>
    <property type="match status" value="1"/>
</dbReference>
<sequence>MAAPRPLEGKRVIELSQFIAGPTAAQLLADFGAEVIKIEAPTGDGSRGLPGTAFGSVYTRSFNTSKESLIIDTRQEADRAKLFGLLNDADALVCNLAPGALRRLELDAASIRRRFPRLIATLVSGYGQQDDRTCMDTIAQCESGFAWLNGAEDGSPRISTSWPADFFSGLYAALSTAMALAETNRTEGCIIDISMMEIAAAMLLGPAALLVSEGGTPAPGTGNRDRASAPSGIYPCQDGYVYIYGGLDPYWAKLKAVVGGSDAPAGERLAWAEEFDRQVSAWTSQHIREDVLSVMNELAIPAGSVRDPMNAVEMIRNLREGAVSRRAETGEHVPSFPALFDGERVHRSPAPTLGGSRRAD</sequence>
<dbReference type="EMBL" id="JBHOMY010000046">
    <property type="protein sequence ID" value="MFC1458256.1"/>
    <property type="molecule type" value="Genomic_DNA"/>
</dbReference>
<name>A0ABV6YAG3_9HYPH</name>
<dbReference type="RefSeq" id="WP_377030256.1">
    <property type="nucleotide sequence ID" value="NZ_JBHOMY010000046.1"/>
</dbReference>
<dbReference type="Gene3D" id="3.40.50.10540">
    <property type="entry name" value="Crotonobetainyl-coa:carnitine coa-transferase, domain 1"/>
    <property type="match status" value="1"/>
</dbReference>
<evidence type="ECO:0000313" key="3">
    <source>
        <dbReference type="Proteomes" id="UP001593940"/>
    </source>
</evidence>
<evidence type="ECO:0000313" key="2">
    <source>
        <dbReference type="EMBL" id="MFC1458256.1"/>
    </source>
</evidence>
<gene>
    <name evidence="2" type="ORF">ACETIH_16445</name>
</gene>
<dbReference type="InterPro" id="IPR003673">
    <property type="entry name" value="CoA-Trfase_fam_III"/>
</dbReference>
<keyword evidence="3" id="KW-1185">Reference proteome</keyword>
<evidence type="ECO:0000256" key="1">
    <source>
        <dbReference type="ARBA" id="ARBA00022679"/>
    </source>
</evidence>
<dbReference type="GO" id="GO:0016740">
    <property type="term" value="F:transferase activity"/>
    <property type="evidence" value="ECO:0007669"/>
    <property type="project" value="UniProtKB-KW"/>
</dbReference>
<reference evidence="2 3" key="1">
    <citation type="submission" date="2024-09" db="EMBL/GenBank/DDBJ databases">
        <title>Nodulacao em especies de Leguminosae Basais da Amazonia e Caracterizacao dos Rizobios e Bacterias Associadas aos Nodulos.</title>
        <authorList>
            <person name="Jambeiro I.C.A."/>
            <person name="Lopes I.S."/>
            <person name="Aguiar E.R.G.R."/>
            <person name="Santos A.F.J."/>
            <person name="Dos Santos J.M.F."/>
            <person name="Gross E."/>
        </authorList>
    </citation>
    <scope>NUCLEOTIDE SEQUENCE [LARGE SCALE GENOMIC DNA]</scope>
    <source>
        <strain evidence="2 3">BRUESC1165</strain>
    </source>
</reference>
<protein>
    <submittedName>
        <fullName evidence="2">CoA transferase</fullName>
        <ecNumber evidence="2">2.8.3.-</ecNumber>
    </submittedName>
</protein>
<keyword evidence="1 2" id="KW-0808">Transferase</keyword>
<dbReference type="InterPro" id="IPR044855">
    <property type="entry name" value="CoA-Trfase_III_dom3_sf"/>
</dbReference>
<dbReference type="Proteomes" id="UP001593940">
    <property type="component" value="Unassembled WGS sequence"/>
</dbReference>
<dbReference type="Pfam" id="PF02515">
    <property type="entry name" value="CoA_transf_3"/>
    <property type="match status" value="1"/>
</dbReference>
<dbReference type="InterPro" id="IPR023606">
    <property type="entry name" value="CoA-Trfase_III_dom_1_sf"/>
</dbReference>
<proteinExistence type="predicted"/>
<organism evidence="2 3">
    <name type="scientific">Microvirga arabica</name>
    <dbReference type="NCBI Taxonomy" id="1128671"/>
    <lineage>
        <taxon>Bacteria</taxon>
        <taxon>Pseudomonadati</taxon>
        <taxon>Pseudomonadota</taxon>
        <taxon>Alphaproteobacteria</taxon>
        <taxon>Hyphomicrobiales</taxon>
        <taxon>Methylobacteriaceae</taxon>
        <taxon>Microvirga</taxon>
    </lineage>
</organism>
<accession>A0ABV6YAG3</accession>